<proteinExistence type="predicted"/>
<sequence>MTPQSSAADRGSKADQQQKPLSHTVRKGQERLYRNKNYRSGSQPGSRNESAVQETMRSAWELIFGQPNARRNL</sequence>
<evidence type="ECO:0000313" key="3">
    <source>
        <dbReference type="Proteomes" id="UP001586593"/>
    </source>
</evidence>
<gene>
    <name evidence="2" type="ORF">VTK73DRAFT_4798</name>
</gene>
<protein>
    <submittedName>
        <fullName evidence="2">Uncharacterized protein</fullName>
    </submittedName>
</protein>
<dbReference type="EMBL" id="JAZHXJ010000027">
    <property type="protein sequence ID" value="KAL1881121.1"/>
    <property type="molecule type" value="Genomic_DNA"/>
</dbReference>
<feature type="region of interest" description="Disordered" evidence="1">
    <location>
        <begin position="1"/>
        <end position="55"/>
    </location>
</feature>
<organism evidence="2 3">
    <name type="scientific">Phialemonium thermophilum</name>
    <dbReference type="NCBI Taxonomy" id="223376"/>
    <lineage>
        <taxon>Eukaryota</taxon>
        <taxon>Fungi</taxon>
        <taxon>Dikarya</taxon>
        <taxon>Ascomycota</taxon>
        <taxon>Pezizomycotina</taxon>
        <taxon>Sordariomycetes</taxon>
        <taxon>Sordariomycetidae</taxon>
        <taxon>Cephalothecales</taxon>
        <taxon>Cephalothecaceae</taxon>
        <taxon>Phialemonium</taxon>
    </lineage>
</organism>
<evidence type="ECO:0000313" key="2">
    <source>
        <dbReference type="EMBL" id="KAL1881121.1"/>
    </source>
</evidence>
<keyword evidence="3" id="KW-1185">Reference proteome</keyword>
<name>A0ABR3XYM9_9PEZI</name>
<evidence type="ECO:0000256" key="1">
    <source>
        <dbReference type="SAM" id="MobiDB-lite"/>
    </source>
</evidence>
<dbReference type="Proteomes" id="UP001586593">
    <property type="component" value="Unassembled WGS sequence"/>
</dbReference>
<comment type="caution">
    <text evidence="2">The sequence shown here is derived from an EMBL/GenBank/DDBJ whole genome shotgun (WGS) entry which is preliminary data.</text>
</comment>
<reference evidence="2 3" key="1">
    <citation type="journal article" date="2024" name="Commun. Biol.">
        <title>Comparative genomic analysis of thermophilic fungi reveals convergent evolutionary adaptations and gene losses.</title>
        <authorList>
            <person name="Steindorff A.S."/>
            <person name="Aguilar-Pontes M.V."/>
            <person name="Robinson A.J."/>
            <person name="Andreopoulos B."/>
            <person name="LaButti K."/>
            <person name="Kuo A."/>
            <person name="Mondo S."/>
            <person name="Riley R."/>
            <person name="Otillar R."/>
            <person name="Haridas S."/>
            <person name="Lipzen A."/>
            <person name="Grimwood J."/>
            <person name="Schmutz J."/>
            <person name="Clum A."/>
            <person name="Reid I.D."/>
            <person name="Moisan M.C."/>
            <person name="Butler G."/>
            <person name="Nguyen T.T.M."/>
            <person name="Dewar K."/>
            <person name="Conant G."/>
            <person name="Drula E."/>
            <person name="Henrissat B."/>
            <person name="Hansel C."/>
            <person name="Singer S."/>
            <person name="Hutchinson M.I."/>
            <person name="de Vries R.P."/>
            <person name="Natvig D.O."/>
            <person name="Powell A.J."/>
            <person name="Tsang A."/>
            <person name="Grigoriev I.V."/>
        </authorList>
    </citation>
    <scope>NUCLEOTIDE SEQUENCE [LARGE SCALE GENOMIC DNA]</scope>
    <source>
        <strain evidence="2 3">ATCC 24622</strain>
    </source>
</reference>
<feature type="compositionally biased region" description="Polar residues" evidence="1">
    <location>
        <begin position="38"/>
        <end position="55"/>
    </location>
</feature>
<accession>A0ABR3XYM9</accession>